<evidence type="ECO:0000256" key="3">
    <source>
        <dbReference type="ARBA" id="ARBA00022457"/>
    </source>
</evidence>
<feature type="domain" description="Nudix hydrolase" evidence="12">
    <location>
        <begin position="10"/>
        <end position="140"/>
    </location>
</feature>
<dbReference type="PRINTS" id="PR00502">
    <property type="entry name" value="NUDIXFAMILY"/>
</dbReference>
<dbReference type="GO" id="GO:0008413">
    <property type="term" value="F:8-oxo-7,8-dihydroguanosine triphosphate pyrophosphatase activity"/>
    <property type="evidence" value="ECO:0007669"/>
    <property type="project" value="TreeGrafter"/>
</dbReference>
<keyword evidence="6" id="KW-0227">DNA damage</keyword>
<evidence type="ECO:0000259" key="12">
    <source>
        <dbReference type="PROSITE" id="PS51462"/>
    </source>
</evidence>
<dbReference type="Pfam" id="PF00293">
    <property type="entry name" value="NUDIX"/>
    <property type="match status" value="1"/>
</dbReference>
<dbReference type="InterPro" id="IPR000086">
    <property type="entry name" value="NUDIX_hydrolase_dom"/>
</dbReference>
<evidence type="ECO:0000256" key="4">
    <source>
        <dbReference type="ARBA" id="ARBA00022705"/>
    </source>
</evidence>
<proteinExistence type="inferred from homology"/>
<evidence type="ECO:0000256" key="8">
    <source>
        <dbReference type="ARBA" id="ARBA00022842"/>
    </source>
</evidence>
<gene>
    <name evidence="13" type="ORF">BJ998_002890</name>
</gene>
<dbReference type="AlphaFoldDB" id="A0A7W9KH40"/>
<sequence>MAGGRAGDVGQDLSVTQIVVATAIMRNGQVLAQQRAYPSADAGRWEFPGGRVEPGESEEAAVVRECREELGVEVEAGPSVGPDVPLRNGMVLRLYTATLVDDNAEPVAVEHSAVRWVGIEEFDDLPWLEADLAFLPDLRKLFG</sequence>
<dbReference type="InterPro" id="IPR015797">
    <property type="entry name" value="NUDIX_hydrolase-like_dom_sf"/>
</dbReference>
<evidence type="ECO:0000256" key="7">
    <source>
        <dbReference type="ARBA" id="ARBA00022801"/>
    </source>
</evidence>
<evidence type="ECO:0000256" key="10">
    <source>
        <dbReference type="ARBA" id="ARBA00035861"/>
    </source>
</evidence>
<protein>
    <recommendedName>
        <fullName evidence="11">8-oxo-dGTP diphosphatase</fullName>
        <ecNumber evidence="11">3.6.1.55</ecNumber>
    </recommendedName>
</protein>
<keyword evidence="3" id="KW-0515">Mutator protein</keyword>
<dbReference type="SUPFAM" id="SSF55811">
    <property type="entry name" value="Nudix"/>
    <property type="match status" value="1"/>
</dbReference>
<comment type="cofactor">
    <cofactor evidence="1">
        <name>Mg(2+)</name>
        <dbReference type="ChEBI" id="CHEBI:18420"/>
    </cofactor>
</comment>
<accession>A0A7W9KH40</accession>
<evidence type="ECO:0000313" key="13">
    <source>
        <dbReference type="EMBL" id="MBB5891694.1"/>
    </source>
</evidence>
<evidence type="ECO:0000256" key="5">
    <source>
        <dbReference type="ARBA" id="ARBA00022723"/>
    </source>
</evidence>
<comment type="caution">
    <text evidence="13">The sequence shown here is derived from an EMBL/GenBank/DDBJ whole genome shotgun (WGS) entry which is preliminary data.</text>
</comment>
<comment type="similarity">
    <text evidence="2">Belongs to the Nudix hydrolase family.</text>
</comment>
<evidence type="ECO:0000256" key="1">
    <source>
        <dbReference type="ARBA" id="ARBA00001946"/>
    </source>
</evidence>
<dbReference type="PANTHER" id="PTHR47707">
    <property type="entry name" value="8-OXO-DGTP DIPHOSPHATASE"/>
    <property type="match status" value="1"/>
</dbReference>
<comment type="catalytic activity">
    <reaction evidence="10">
        <text>8-oxo-dGTP + H2O = 8-oxo-dGMP + diphosphate + H(+)</text>
        <dbReference type="Rhea" id="RHEA:31575"/>
        <dbReference type="ChEBI" id="CHEBI:15377"/>
        <dbReference type="ChEBI" id="CHEBI:15378"/>
        <dbReference type="ChEBI" id="CHEBI:33019"/>
        <dbReference type="ChEBI" id="CHEBI:63224"/>
        <dbReference type="ChEBI" id="CHEBI:77896"/>
        <dbReference type="EC" id="3.6.1.55"/>
    </reaction>
</comment>
<dbReference type="Proteomes" id="UP000585638">
    <property type="component" value="Unassembled WGS sequence"/>
</dbReference>
<keyword evidence="5" id="KW-0479">Metal-binding</keyword>
<dbReference type="EC" id="3.6.1.55" evidence="11"/>
<dbReference type="PANTHER" id="PTHR47707:SF1">
    <property type="entry name" value="NUDIX HYDROLASE FAMILY PROTEIN"/>
    <property type="match status" value="1"/>
</dbReference>
<dbReference type="GO" id="GO:0035539">
    <property type="term" value="F:8-oxo-7,8-dihydrodeoxyguanosine triphosphate pyrophosphatase activity"/>
    <property type="evidence" value="ECO:0007669"/>
    <property type="project" value="UniProtKB-EC"/>
</dbReference>
<keyword evidence="4" id="KW-0235">DNA replication</keyword>
<keyword evidence="7 13" id="KW-0378">Hydrolase</keyword>
<reference evidence="13 14" key="1">
    <citation type="submission" date="2020-08" db="EMBL/GenBank/DDBJ databases">
        <title>Sequencing the genomes of 1000 actinobacteria strains.</title>
        <authorList>
            <person name="Klenk H.-P."/>
        </authorList>
    </citation>
    <scope>NUCLEOTIDE SEQUENCE [LARGE SCALE GENOMIC DNA]</scope>
    <source>
        <strain evidence="13 14">DSM 43851</strain>
    </source>
</reference>
<evidence type="ECO:0000256" key="2">
    <source>
        <dbReference type="ARBA" id="ARBA00005582"/>
    </source>
</evidence>
<dbReference type="GO" id="GO:0044716">
    <property type="term" value="F:8-oxo-GDP phosphatase activity"/>
    <property type="evidence" value="ECO:0007669"/>
    <property type="project" value="TreeGrafter"/>
</dbReference>
<name>A0A7W9KH40_9PSEU</name>
<dbReference type="EMBL" id="JACHIR010000001">
    <property type="protein sequence ID" value="MBB5891694.1"/>
    <property type="molecule type" value="Genomic_DNA"/>
</dbReference>
<keyword evidence="14" id="KW-1185">Reference proteome</keyword>
<dbReference type="InterPro" id="IPR047127">
    <property type="entry name" value="MutT-like"/>
</dbReference>
<evidence type="ECO:0000313" key="14">
    <source>
        <dbReference type="Proteomes" id="UP000585638"/>
    </source>
</evidence>
<evidence type="ECO:0000256" key="11">
    <source>
        <dbReference type="ARBA" id="ARBA00038905"/>
    </source>
</evidence>
<dbReference type="CDD" id="cd03425">
    <property type="entry name" value="NUDIX_MutT_NudA_like"/>
    <property type="match status" value="1"/>
</dbReference>
<evidence type="ECO:0000256" key="6">
    <source>
        <dbReference type="ARBA" id="ARBA00022763"/>
    </source>
</evidence>
<keyword evidence="8" id="KW-0460">Magnesium</keyword>
<organism evidence="13 14">
    <name type="scientific">Kutzneria kofuensis</name>
    <dbReference type="NCBI Taxonomy" id="103725"/>
    <lineage>
        <taxon>Bacteria</taxon>
        <taxon>Bacillati</taxon>
        <taxon>Actinomycetota</taxon>
        <taxon>Actinomycetes</taxon>
        <taxon>Pseudonocardiales</taxon>
        <taxon>Pseudonocardiaceae</taxon>
        <taxon>Kutzneria</taxon>
    </lineage>
</organism>
<dbReference type="PROSITE" id="PS51462">
    <property type="entry name" value="NUDIX"/>
    <property type="match status" value="1"/>
</dbReference>
<dbReference type="GO" id="GO:0044715">
    <property type="term" value="F:8-oxo-dGDP phosphatase activity"/>
    <property type="evidence" value="ECO:0007669"/>
    <property type="project" value="TreeGrafter"/>
</dbReference>
<dbReference type="InterPro" id="IPR020476">
    <property type="entry name" value="Nudix_hydrolase"/>
</dbReference>
<dbReference type="GO" id="GO:0006260">
    <property type="term" value="P:DNA replication"/>
    <property type="evidence" value="ECO:0007669"/>
    <property type="project" value="UniProtKB-KW"/>
</dbReference>
<keyword evidence="9" id="KW-0234">DNA repair</keyword>
<dbReference type="Gene3D" id="3.90.79.10">
    <property type="entry name" value="Nucleoside Triphosphate Pyrophosphohydrolase"/>
    <property type="match status" value="1"/>
</dbReference>
<evidence type="ECO:0000256" key="9">
    <source>
        <dbReference type="ARBA" id="ARBA00023204"/>
    </source>
</evidence>
<dbReference type="GO" id="GO:0046872">
    <property type="term" value="F:metal ion binding"/>
    <property type="evidence" value="ECO:0007669"/>
    <property type="project" value="UniProtKB-KW"/>
</dbReference>
<dbReference type="GO" id="GO:0006281">
    <property type="term" value="P:DNA repair"/>
    <property type="evidence" value="ECO:0007669"/>
    <property type="project" value="UniProtKB-KW"/>
</dbReference>